<reference evidence="2" key="1">
    <citation type="submission" date="2020-05" db="EMBL/GenBank/DDBJ databases">
        <title>The draft genome sequence of Maribacter sp. ANRC-HE7.</title>
        <authorList>
            <person name="Mu L."/>
        </authorList>
    </citation>
    <scope>NUCLEOTIDE SEQUENCE</scope>
    <source>
        <strain evidence="2">ANRC-HE7</strain>
    </source>
</reference>
<name>A0ABR7VA63_9FLAO</name>
<evidence type="ECO:0000256" key="1">
    <source>
        <dbReference type="SAM" id="MobiDB-lite"/>
    </source>
</evidence>
<evidence type="ECO:0000313" key="3">
    <source>
        <dbReference type="Proteomes" id="UP001166021"/>
    </source>
</evidence>
<keyword evidence="3" id="KW-1185">Reference proteome</keyword>
<dbReference type="InterPro" id="IPR028974">
    <property type="entry name" value="TSP_type-3_rpt"/>
</dbReference>
<comment type="caution">
    <text evidence="2">The sequence shown here is derived from an EMBL/GenBank/DDBJ whole genome shotgun (WGS) entry which is preliminary data.</text>
</comment>
<feature type="region of interest" description="Disordered" evidence="1">
    <location>
        <begin position="1"/>
        <end position="42"/>
    </location>
</feature>
<evidence type="ECO:0008006" key="4">
    <source>
        <dbReference type="Google" id="ProtNLM"/>
    </source>
</evidence>
<sequence length="598" mass="63616">MKKIEGNHGKSSFDFQPLLDSDNDGLTDDIDDDDDNDGIPDIFESRCETSTPYGSPSATLLSSNHVTSLYSDYNSFWSSSTGAINTQAIDDFSTLLAFKVGTKTYATGVTDGAMFDSDANGYLDLMDTNGDGIGDLTVEETLWTALKPVTKIKSGIRLEARSIDGNTSSAVGPLLTSGGLPFNPYLYAGQRGLDMAYAIANIGNSWYFRLGGSNLAAYGDGIMDILLTQGAQLGGGSNYNRVHLLDEDGNYLGNGVEVNWNNVPVVGYSMVDQYNADDSVSGRNQRKAIRFAAVELSEFGLTPAEMDKAVIFRLEISANADPIFFAVNEESFVTSCPALDTDGDGIPNSIDLDSDNDGIFDAVEAGHGQNLVDGRVTGPVSNDGVPDNVQVASQKNNGTIDYELKDSDNDNILDFLSLDSDSDGCNDVLEAGFTDVDDDGFLGSGILSIDSSGLVTGQGGYTDPDDLDANGTPDFRETGSAPNITVQPHDTVIFDGSTGTFAVTSGNTSSYQWQISTNGGVDFSDLVDSAEYIGTDTASLQVKGASLSMNGYMYRVILYNDGFACSTPIVSENLLLAVKVGTVITNKRITYRVKKSNP</sequence>
<accession>A0ABR7VA63</accession>
<organism evidence="2 3">
    <name type="scientific">Maribacter aquimaris</name>
    <dbReference type="NCBI Taxonomy" id="2737171"/>
    <lineage>
        <taxon>Bacteria</taxon>
        <taxon>Pseudomonadati</taxon>
        <taxon>Bacteroidota</taxon>
        <taxon>Flavobacteriia</taxon>
        <taxon>Flavobacteriales</taxon>
        <taxon>Flavobacteriaceae</taxon>
        <taxon>Maribacter</taxon>
    </lineage>
</organism>
<gene>
    <name evidence="2" type="ORF">HPE56_19715</name>
</gene>
<protein>
    <recommendedName>
        <fullName evidence="4">Thrombospondin type 3 repeat-containing protein</fullName>
    </recommendedName>
</protein>
<dbReference type="Proteomes" id="UP001166021">
    <property type="component" value="Unassembled WGS sequence"/>
</dbReference>
<evidence type="ECO:0000313" key="2">
    <source>
        <dbReference type="EMBL" id="MBD0780033.1"/>
    </source>
</evidence>
<dbReference type="SUPFAM" id="SSF103647">
    <property type="entry name" value="TSP type-3 repeat"/>
    <property type="match status" value="1"/>
</dbReference>
<dbReference type="RefSeq" id="WP_188245462.1">
    <property type="nucleotide sequence ID" value="NZ_JABTCF010000018.1"/>
</dbReference>
<dbReference type="EMBL" id="JABTCF010000018">
    <property type="protein sequence ID" value="MBD0780033.1"/>
    <property type="molecule type" value="Genomic_DNA"/>
</dbReference>
<feature type="compositionally biased region" description="Acidic residues" evidence="1">
    <location>
        <begin position="21"/>
        <end position="38"/>
    </location>
</feature>
<proteinExistence type="predicted"/>